<feature type="domain" description="Ig-like" evidence="9">
    <location>
        <begin position="492"/>
        <end position="565"/>
    </location>
</feature>
<dbReference type="InterPro" id="IPR013106">
    <property type="entry name" value="Ig_V-set"/>
</dbReference>
<keyword evidence="3" id="KW-0677">Repeat</keyword>
<evidence type="ECO:0000256" key="3">
    <source>
        <dbReference type="ARBA" id="ARBA00022737"/>
    </source>
</evidence>
<feature type="compositionally biased region" description="Polar residues" evidence="7">
    <location>
        <begin position="942"/>
        <end position="962"/>
    </location>
</feature>
<feature type="compositionally biased region" description="Basic and acidic residues" evidence="7">
    <location>
        <begin position="1238"/>
        <end position="1247"/>
    </location>
</feature>
<dbReference type="GeneTree" id="ENSGT00940000159942"/>
<evidence type="ECO:0000256" key="1">
    <source>
        <dbReference type="ARBA" id="ARBA00022614"/>
    </source>
</evidence>
<evidence type="ECO:0000256" key="2">
    <source>
        <dbReference type="ARBA" id="ARBA00022729"/>
    </source>
</evidence>
<dbReference type="InterPro" id="IPR000483">
    <property type="entry name" value="Cys-rich_flank_reg_C"/>
</dbReference>
<feature type="region of interest" description="Disordered" evidence="7">
    <location>
        <begin position="1340"/>
        <end position="1363"/>
    </location>
</feature>
<feature type="compositionally biased region" description="Basic residues" evidence="7">
    <location>
        <begin position="721"/>
        <end position="735"/>
    </location>
</feature>
<keyword evidence="2 8" id="KW-0732">Signal</keyword>
<feature type="domain" description="Ig-like" evidence="9">
    <location>
        <begin position="2256"/>
        <end position="2345"/>
    </location>
</feature>
<feature type="domain" description="Ig-like" evidence="9">
    <location>
        <begin position="1666"/>
        <end position="1757"/>
    </location>
</feature>
<feature type="compositionally biased region" description="Polar residues" evidence="7">
    <location>
        <begin position="1008"/>
        <end position="1021"/>
    </location>
</feature>
<keyword evidence="5" id="KW-0325">Glycoprotein</keyword>
<reference evidence="10" key="1">
    <citation type="submission" date="2025-08" db="UniProtKB">
        <authorList>
            <consortium name="Ensembl"/>
        </authorList>
    </citation>
    <scope>IDENTIFICATION</scope>
</reference>
<feature type="region of interest" description="Disordered" evidence="7">
    <location>
        <begin position="666"/>
        <end position="1042"/>
    </location>
</feature>
<dbReference type="PANTHER" id="PTHR45842">
    <property type="entry name" value="SYNAPTIC ADHESION-LIKE MOLECULE SALM"/>
    <property type="match status" value="1"/>
</dbReference>
<keyword evidence="1" id="KW-0433">Leucine-rich repeat</keyword>
<proteinExistence type="predicted"/>
<evidence type="ECO:0000313" key="10">
    <source>
        <dbReference type="Ensembl" id="ENSSTUP00000066174.1"/>
    </source>
</evidence>
<dbReference type="Pfam" id="PF07679">
    <property type="entry name" value="I-set"/>
    <property type="match status" value="3"/>
</dbReference>
<dbReference type="InterPro" id="IPR003591">
    <property type="entry name" value="Leu-rich_rpt_typical-subtyp"/>
</dbReference>
<feature type="region of interest" description="Disordered" evidence="7">
    <location>
        <begin position="1233"/>
        <end position="1257"/>
    </location>
</feature>
<feature type="compositionally biased region" description="Basic residues" evidence="7">
    <location>
        <begin position="986"/>
        <end position="1004"/>
    </location>
</feature>
<dbReference type="InterPro" id="IPR001611">
    <property type="entry name" value="Leu-rich_rpt"/>
</dbReference>
<feature type="domain" description="Ig-like" evidence="9">
    <location>
        <begin position="1964"/>
        <end position="2052"/>
    </location>
</feature>
<dbReference type="SMART" id="SM00369">
    <property type="entry name" value="LRR_TYP"/>
    <property type="match status" value="5"/>
</dbReference>
<evidence type="ECO:0000256" key="4">
    <source>
        <dbReference type="ARBA" id="ARBA00023157"/>
    </source>
</evidence>
<dbReference type="PROSITE" id="PS50835">
    <property type="entry name" value="IG_LIKE"/>
    <property type="match status" value="12"/>
</dbReference>
<reference evidence="10" key="2">
    <citation type="submission" date="2025-09" db="UniProtKB">
        <authorList>
            <consortium name="Ensembl"/>
        </authorList>
    </citation>
    <scope>IDENTIFICATION</scope>
</reference>
<dbReference type="CDD" id="cd00096">
    <property type="entry name" value="Ig"/>
    <property type="match status" value="4"/>
</dbReference>
<feature type="domain" description="Ig-like" evidence="9">
    <location>
        <begin position="1471"/>
        <end position="1561"/>
    </location>
</feature>
<evidence type="ECO:0000256" key="7">
    <source>
        <dbReference type="SAM" id="MobiDB-lite"/>
    </source>
</evidence>
<evidence type="ECO:0000256" key="8">
    <source>
        <dbReference type="SAM" id="SignalP"/>
    </source>
</evidence>
<dbReference type="Gene3D" id="2.60.40.10">
    <property type="entry name" value="Immunoglobulins"/>
    <property type="match status" value="12"/>
</dbReference>
<keyword evidence="6" id="KW-0393">Immunoglobulin domain</keyword>
<dbReference type="FunFam" id="2.60.40.10:FF:001306">
    <property type="entry name" value="Matrix remodeling associated 5"/>
    <property type="match status" value="1"/>
</dbReference>
<dbReference type="FunFam" id="2.60.40.10:FF:000621">
    <property type="entry name" value="Immunoglobulin superfamily member 10"/>
    <property type="match status" value="1"/>
</dbReference>
<dbReference type="SUPFAM" id="SSF52058">
    <property type="entry name" value="L domain-like"/>
    <property type="match status" value="1"/>
</dbReference>
<dbReference type="Proteomes" id="UP000472277">
    <property type="component" value="Chromosome 13"/>
</dbReference>
<feature type="domain" description="Ig-like" evidence="9">
    <location>
        <begin position="1861"/>
        <end position="1956"/>
    </location>
</feature>
<dbReference type="SMART" id="SM00082">
    <property type="entry name" value="LRRCT"/>
    <property type="match status" value="1"/>
</dbReference>
<keyword evidence="11" id="KW-1185">Reference proteome</keyword>
<sequence length="2446" mass="269393">NLFGFHSTWAVLLLLVLLLSPLALCAPCPRGCSCPGIKEVHCTFRHLTSAPRNLPKDTERVNLGYNSLQAVGGSEFTQLRQLEMLMLHGNDITTVSPGAFYSLRSLQILKLSYNKLEAITPGMFEGLVSLVRLHLDRNNIDFIEPYTFSGLTSLKLLQLEGNKLRDLHPHSFITLSLLGNFWSSGLRHLHLSDNQLHYLQPGTLMPLSKLELLSLHGNPWTCDCHLQWLLEWNNKHEGVIKCKKERNATSGESCAVCSSPQSLNGSQVLGLSAGQLACERPSLVSHLKQWDSPGWDDADSEPDLPYTRDLERPLGHLTFVLTDNHGNKAHVACNVRRPSESSSMTWENLRTSGEVAVNVSLVSLLECEIDRDALQNLWRLVAYYYESPALLERGMRRENTSRVTFQYSQGHNEESPYFTDLKGHLMAEPTWLLQPRVTLQLNRRQTTTKKLVLDFTTFISKHISGRGEQEDVTSSWALIQRGSPGRVQSVLEGSEVSLGCTVISSGSQSVEWMLPDLSILEESNSRLVSEGGRLVIGNASVSDSGLYHCVVRTETDVDMLPVRLTVKERLLSPNTLNGKKMEVESGESLSLPCYVNSAQPSETRWYLPKNQILQPSQPKGRVYVNQNGSLVIKKTTHEDAGEYSCLAANLYGVDMLAHLVVVEKESPGVETARGESPLFGSKEDEGEGSGFQEIKGPHATQSPKRVGGQQRYPGGFLRPGMKGKRIKDNKRKPNKSVKELDPNRWAEILAKANAKPPTLPPTRQPPTTPTTKTATTMTAKTTTTTPKPTTSTTTTTTPKPTTTTTTPKLTTSTTTTPNPTTTTTTPKPTTTTTTPKPTTTTTTTTPKPTITPTTTTTKKTTTTTTTTTTTAPPSTTRTTTTKKPTKSHSKTSHHTETEGELDFSEKQPEPLRPPPRKHVTQAPRGKALLVDRGRGRGGPNPDSDSVINLSVTEAPQSVTQPMQLEDKHVGRERERVNQKNNPVWTNRRRPPYRRGRPPQRRVRPQKPSLPSSHKPQTTLPQPATRVEKQQSTASQNDNSKMEDNITEHIPTISTHDDIEPVDPIIKPSTATDKSDSIHIKSLTPEVKDPSIVNPSNREHVSAPETITSAENLPPPTEVPQQERTWENLNKQDVIRQTTQNRQTSPKITTTTKPTHINYDINLKPNLSHDMVAMATPVLTKLDVSDKGAAKPETPLTKVHFLNPIPKKSQDKTQTHLRTVAKGSAAREDILRNTHRNSYKKEEDHSQMKPDSPSLPIHPWIYQKNVQMRVQTTPPPRAPTPYWPYSRFPVWPSVHGSGPHPAFTERPMLFPHPGGRGVGVTNRPEITAETVRPTAFISASPGSGMAAPLTSHPPHRGPGPASRTRQQDLLMLSKLRNRYRQAQLDRISQLGKRVTTKPKISHPTPRPHYQPPTPSYNYWHVPPTTSLPVPTNRPYSTASVLYGSRWHYSHWGPRRLSTALPFPKLMGSGVKPRITSVNTVSVSALAEGDVLLPCEASGDPQPTLSWTKVSTGATVQANTKHGQRFEVVKNGTFVIKNVQLQDRGQYLCTAQNTFGSDRMVITLAVLTQPPKIIGPHSREVPVYLGKAISLDCVASGKPQAQISWILPDRTFVRDVGALDRSASLLANGTLRIQSANFSSKGDYRCIASNAAGADTVTFHIHVAALPPTINEEASESIVIQEGRSVYVHCTAKGEPAPVLKWSLPAGVHVKPSQFLGRRLFVFPNGTLYIKNISPEDSGRYECSVTNAVGAARRVLYLKARQEVPSLRLSHHPSQQHRVTAMYGSTVYLHCPESTGSPRGTLWQLPSKTLLEHRYRPVTVFSNGTLRILQLTEKDGGSYLCMFQRPNGEDMELFQVQVLMMPPKIEHLATAQKRVTSGENFQVDCVASGLPDPEVSWSLPDGTMINNALQSDDSGTRSRRYVIFGNGTLLLQQMGKKDEGDYTCHAKNELGEDEMKVSVKVGPDFPRITSKAQLLLTARLGESAYMTCQAIGEPPPTIVWLSPSNDVITSSSTKYQILDDGTLVIKKVTLADQGKYACVARSSAGDDIKNIKIQVEPREPHINEQGGRSSMKLLAVSYQTTLLDCRAEGKPEPRVSWAAPYGLSLPTPYLGGRFQVHKNGSLELRGVRKTDEGQYVCLAKNHLGEASLAIDLEVASIAEKPSFAMPNIEILPIKQDGSDVTLECPARGKPNPEFVWILPNGTALMPGTRHQHFTHYRGNGTLRIAQTVTADKGVYRCLAKNVAGTAEKRYALEPGRKPVIRGTTGVMKITFGQILNLPCSVDGWPQASITWTLPNSLVLDKPQVVGRITFLSNGTLQLKEVATFDRGTYVCKATNTFGSSALSYPVAVMVYPPSITNAPPSITRVHRGSSVTLNCIAAGIPKPEITWTLPGRTTLVPNNRFTAQGGIHMTVEGSLVIQDPMLMNSGIYKCNAKNALGSDFKATYLQVI</sequence>
<name>A0A674B3Z3_SALTR</name>
<feature type="domain" description="Ig-like" evidence="9">
    <location>
        <begin position="1569"/>
        <end position="1656"/>
    </location>
</feature>
<keyword evidence="4" id="KW-1015">Disulfide bond</keyword>
<feature type="domain" description="Ig-like" evidence="9">
    <location>
        <begin position="573"/>
        <end position="649"/>
    </location>
</feature>
<evidence type="ECO:0000256" key="6">
    <source>
        <dbReference type="ARBA" id="ARBA00023319"/>
    </source>
</evidence>
<feature type="domain" description="Ig-like" evidence="9">
    <location>
        <begin position="2058"/>
        <end position="2153"/>
    </location>
</feature>
<dbReference type="PANTHER" id="PTHR45842:SF25">
    <property type="entry name" value="CARBOXYPEPTIDASE N SUBUNIT 2-LIKE"/>
    <property type="match status" value="1"/>
</dbReference>
<dbReference type="FunFam" id="2.60.40.10:FF:001377">
    <property type="entry name" value="Matrix remodeling associated 5"/>
    <property type="match status" value="1"/>
</dbReference>
<feature type="compositionally biased region" description="Low complexity" evidence="7">
    <location>
        <begin position="769"/>
        <end position="882"/>
    </location>
</feature>
<dbReference type="SMART" id="SM00409">
    <property type="entry name" value="IG"/>
    <property type="match status" value="12"/>
</dbReference>
<dbReference type="InParanoid" id="A0A674B3Z3"/>
<dbReference type="InterPro" id="IPR036179">
    <property type="entry name" value="Ig-like_dom_sf"/>
</dbReference>
<evidence type="ECO:0000313" key="11">
    <source>
        <dbReference type="Proteomes" id="UP000472277"/>
    </source>
</evidence>
<dbReference type="InterPro" id="IPR013783">
    <property type="entry name" value="Ig-like_fold"/>
</dbReference>
<dbReference type="SMART" id="SM00406">
    <property type="entry name" value="IGv"/>
    <property type="match status" value="3"/>
</dbReference>
<dbReference type="Ensembl" id="ENSSTUT00000070170.1">
    <property type="protein sequence ID" value="ENSSTUP00000066174.1"/>
    <property type="gene ID" value="ENSSTUG00000028948.1"/>
</dbReference>
<dbReference type="Gene3D" id="3.80.10.10">
    <property type="entry name" value="Ribonuclease Inhibitor"/>
    <property type="match status" value="2"/>
</dbReference>
<evidence type="ECO:0000259" key="9">
    <source>
        <dbReference type="PROSITE" id="PS50835"/>
    </source>
</evidence>
<organism evidence="10 11">
    <name type="scientific">Salmo trutta</name>
    <name type="common">Brown trout</name>
    <dbReference type="NCBI Taxonomy" id="8032"/>
    <lineage>
        <taxon>Eukaryota</taxon>
        <taxon>Metazoa</taxon>
        <taxon>Chordata</taxon>
        <taxon>Craniata</taxon>
        <taxon>Vertebrata</taxon>
        <taxon>Euteleostomi</taxon>
        <taxon>Actinopterygii</taxon>
        <taxon>Neopterygii</taxon>
        <taxon>Teleostei</taxon>
        <taxon>Protacanthopterygii</taxon>
        <taxon>Salmoniformes</taxon>
        <taxon>Salmonidae</taxon>
        <taxon>Salmoninae</taxon>
        <taxon>Salmo</taxon>
    </lineage>
</organism>
<feature type="compositionally biased region" description="Basic and acidic residues" evidence="7">
    <location>
        <begin position="964"/>
        <end position="977"/>
    </location>
</feature>
<accession>A0A674B3Z3</accession>
<feature type="chain" id="PRO_5025354972" evidence="8">
    <location>
        <begin position="26"/>
        <end position="2446"/>
    </location>
</feature>
<dbReference type="PRINTS" id="PR01217">
    <property type="entry name" value="PRICHEXTENSN"/>
</dbReference>
<feature type="compositionally biased region" description="Basic residues" evidence="7">
    <location>
        <begin position="883"/>
        <end position="892"/>
    </location>
</feature>
<dbReference type="InterPro" id="IPR032675">
    <property type="entry name" value="LRR_dom_sf"/>
</dbReference>
<feature type="domain" description="Ig-like" evidence="9">
    <location>
        <begin position="2164"/>
        <end position="2251"/>
    </location>
</feature>
<feature type="signal peptide" evidence="8">
    <location>
        <begin position="1"/>
        <end position="25"/>
    </location>
</feature>
<dbReference type="SMART" id="SM00408">
    <property type="entry name" value="IGc2"/>
    <property type="match status" value="12"/>
</dbReference>
<dbReference type="InterPro" id="IPR003598">
    <property type="entry name" value="Ig_sub2"/>
</dbReference>
<dbReference type="InterPro" id="IPR050467">
    <property type="entry name" value="LRFN"/>
</dbReference>
<dbReference type="InterPro" id="IPR003599">
    <property type="entry name" value="Ig_sub"/>
</dbReference>
<feature type="compositionally biased region" description="Basic and acidic residues" evidence="7">
    <location>
        <begin position="893"/>
        <end position="909"/>
    </location>
</feature>
<evidence type="ECO:0000256" key="5">
    <source>
        <dbReference type="ARBA" id="ARBA00023180"/>
    </source>
</evidence>
<dbReference type="FunFam" id="2.60.40.10:FF:000032">
    <property type="entry name" value="palladin isoform X1"/>
    <property type="match status" value="1"/>
</dbReference>
<dbReference type="Pfam" id="PF13927">
    <property type="entry name" value="Ig_3"/>
    <property type="match status" value="8"/>
</dbReference>
<feature type="compositionally biased region" description="Pro residues" evidence="7">
    <location>
        <begin position="757"/>
        <end position="768"/>
    </location>
</feature>
<dbReference type="InterPro" id="IPR013098">
    <property type="entry name" value="Ig_I-set"/>
</dbReference>
<dbReference type="FunFam" id="2.60.40.10:FF:001402">
    <property type="entry name" value="Matrix remodeling associated 5"/>
    <property type="match status" value="1"/>
</dbReference>
<dbReference type="SUPFAM" id="SSF48726">
    <property type="entry name" value="Immunoglobulin"/>
    <property type="match status" value="12"/>
</dbReference>
<feature type="domain" description="Ig-like" evidence="9">
    <location>
        <begin position="1763"/>
        <end position="1855"/>
    </location>
</feature>
<feature type="compositionally biased region" description="Polar residues" evidence="7">
    <location>
        <begin position="1029"/>
        <end position="1038"/>
    </location>
</feature>
<dbReference type="InterPro" id="IPR007110">
    <property type="entry name" value="Ig-like_dom"/>
</dbReference>
<dbReference type="Pfam" id="PF13855">
    <property type="entry name" value="LRR_8"/>
    <property type="match status" value="1"/>
</dbReference>
<protein>
    <submittedName>
        <fullName evidence="10">Si:ch211-159i8.4</fullName>
    </submittedName>
</protein>
<feature type="domain" description="Ig-like" evidence="9">
    <location>
        <begin position="2351"/>
        <end position="2446"/>
    </location>
</feature>